<protein>
    <recommendedName>
        <fullName evidence="4">Lipoprotein</fullName>
    </recommendedName>
</protein>
<feature type="signal peptide" evidence="1">
    <location>
        <begin position="1"/>
        <end position="22"/>
    </location>
</feature>
<keyword evidence="1" id="KW-0732">Signal</keyword>
<evidence type="ECO:0008006" key="4">
    <source>
        <dbReference type="Google" id="ProtNLM"/>
    </source>
</evidence>
<dbReference type="AlphaFoldDB" id="A0A2W5Q6Q9"/>
<sequence>MRSSITKLSIAASMALATTACAPDEKEIAAAQEAMKACALQVTGMNVTATVVVPENPKANLQPDFRVTQQMIFDPKTEKRTITFGGENDVVMKPKSIARVFTGQSGKVSVVEIMYGDLPDKGLSNRKIETPLQLPPEQDVSQNLQTCAKDAYATLKL</sequence>
<dbReference type="PROSITE" id="PS51257">
    <property type="entry name" value="PROKAR_LIPOPROTEIN"/>
    <property type="match status" value="1"/>
</dbReference>
<evidence type="ECO:0000256" key="1">
    <source>
        <dbReference type="SAM" id="SignalP"/>
    </source>
</evidence>
<name>A0A2W5Q6Q9_9BACT</name>
<proteinExistence type="predicted"/>
<gene>
    <name evidence="2" type="ORF">DI551_03930</name>
</gene>
<organism evidence="2 3">
    <name type="scientific">Micavibrio aeruginosavorus</name>
    <dbReference type="NCBI Taxonomy" id="349221"/>
    <lineage>
        <taxon>Bacteria</taxon>
        <taxon>Pseudomonadati</taxon>
        <taxon>Bdellovibrionota</taxon>
        <taxon>Bdellovibrionia</taxon>
        <taxon>Bdellovibrionales</taxon>
        <taxon>Pseudobdellovibrionaceae</taxon>
        <taxon>Micavibrio</taxon>
    </lineage>
</organism>
<dbReference type="Proteomes" id="UP000249417">
    <property type="component" value="Unassembled WGS sequence"/>
</dbReference>
<reference evidence="2 3" key="1">
    <citation type="submission" date="2017-08" db="EMBL/GenBank/DDBJ databases">
        <title>Infants hospitalized years apart are colonized by the same room-sourced microbial strains.</title>
        <authorList>
            <person name="Brooks B."/>
            <person name="Olm M.R."/>
            <person name="Firek B.A."/>
            <person name="Baker R."/>
            <person name="Thomas B.C."/>
            <person name="Morowitz M.J."/>
            <person name="Banfield J.F."/>
        </authorList>
    </citation>
    <scope>NUCLEOTIDE SEQUENCE [LARGE SCALE GENOMIC DNA]</scope>
    <source>
        <strain evidence="2">S2_005_002_R2_29</strain>
    </source>
</reference>
<evidence type="ECO:0000313" key="2">
    <source>
        <dbReference type="EMBL" id="PZQ47080.1"/>
    </source>
</evidence>
<accession>A0A2W5Q6Q9</accession>
<comment type="caution">
    <text evidence="2">The sequence shown here is derived from an EMBL/GenBank/DDBJ whole genome shotgun (WGS) entry which is preliminary data.</text>
</comment>
<evidence type="ECO:0000313" key="3">
    <source>
        <dbReference type="Proteomes" id="UP000249417"/>
    </source>
</evidence>
<feature type="chain" id="PRO_5016017106" description="Lipoprotein" evidence="1">
    <location>
        <begin position="23"/>
        <end position="157"/>
    </location>
</feature>
<dbReference type="EMBL" id="QFQB01000017">
    <property type="protein sequence ID" value="PZQ47080.1"/>
    <property type="molecule type" value="Genomic_DNA"/>
</dbReference>